<dbReference type="InterPro" id="IPR012001">
    <property type="entry name" value="Thiamin_PyroP_enz_TPP-bd_dom"/>
</dbReference>
<dbReference type="InterPro" id="IPR029061">
    <property type="entry name" value="THDP-binding"/>
</dbReference>
<sequence length="70" mass="6830">MVGRRPPARSGLHDAAHLQSSITVVLAKHEFSAATVADGYSRSGAGFGVAAAASGGGTFLGQKCAAATAS</sequence>
<accession>A0AAU0Q958</accession>
<organism evidence="2">
    <name type="scientific">Mycobacterium orygis</name>
    <dbReference type="NCBI Taxonomy" id="1305738"/>
    <lineage>
        <taxon>Bacteria</taxon>
        <taxon>Bacillati</taxon>
        <taxon>Actinomycetota</taxon>
        <taxon>Actinomycetes</taxon>
        <taxon>Mycobacteriales</taxon>
        <taxon>Mycobacteriaceae</taxon>
        <taxon>Mycobacterium</taxon>
        <taxon>Mycobacterium tuberculosis complex</taxon>
    </lineage>
</organism>
<dbReference type="EMBL" id="CP138660">
    <property type="protein sequence ID" value="WPF62983.1"/>
    <property type="molecule type" value="Genomic_DNA"/>
</dbReference>
<gene>
    <name evidence="2" type="ORF">MO_000784</name>
</gene>
<evidence type="ECO:0000259" key="1">
    <source>
        <dbReference type="Pfam" id="PF02776"/>
    </source>
</evidence>
<name>A0AAU0Q958_9MYCO</name>
<evidence type="ECO:0000313" key="2">
    <source>
        <dbReference type="EMBL" id="WPF62983.1"/>
    </source>
</evidence>
<dbReference type="AlphaFoldDB" id="A0AAU0Q958"/>
<dbReference type="Pfam" id="PF02776">
    <property type="entry name" value="TPP_enzyme_N"/>
    <property type="match status" value="1"/>
</dbReference>
<dbReference type="KEGG" id="mory:MO_000784"/>
<dbReference type="SUPFAM" id="SSF52518">
    <property type="entry name" value="Thiamin diphosphate-binding fold (THDP-binding)"/>
    <property type="match status" value="1"/>
</dbReference>
<dbReference type="RefSeq" id="WP_003898567.1">
    <property type="nucleotide sequence ID" value="NZ_CP063804.1"/>
</dbReference>
<dbReference type="GO" id="GO:0000287">
    <property type="term" value="F:magnesium ion binding"/>
    <property type="evidence" value="ECO:0007669"/>
    <property type="project" value="UniProtKB-ARBA"/>
</dbReference>
<proteinExistence type="predicted"/>
<reference evidence="2" key="1">
    <citation type="submission" date="2023-11" db="EMBL/GenBank/DDBJ databases">
        <authorList>
            <person name="Bhowmick S.K."/>
            <person name="Gandham S."/>
            <person name="Kumar R."/>
            <person name="Praharaj M.R."/>
            <person name="Maity H.K."/>
            <person name="Sarkar U."/>
            <person name="Dey B."/>
        </authorList>
    </citation>
    <scope>NUCLEOTIDE SEQUENCE</scope>
    <source>
        <strain evidence="2">NIAB_BDWBCSHFL_1</strain>
    </source>
</reference>
<protein>
    <submittedName>
        <fullName evidence="2">Thiamine pyrophosphate-binding protein</fullName>
    </submittedName>
</protein>
<dbReference type="GO" id="GO:0030976">
    <property type="term" value="F:thiamine pyrophosphate binding"/>
    <property type="evidence" value="ECO:0007669"/>
    <property type="project" value="InterPro"/>
</dbReference>
<dbReference type="Gene3D" id="3.40.50.970">
    <property type="match status" value="1"/>
</dbReference>
<feature type="domain" description="Thiamine pyrophosphate enzyme N-terminal TPP-binding" evidence="1">
    <location>
        <begin position="12"/>
        <end position="58"/>
    </location>
</feature>